<feature type="transmembrane region" description="Helical" evidence="5">
    <location>
        <begin position="105"/>
        <end position="123"/>
    </location>
</feature>
<dbReference type="NCBIfam" id="TIGR00367">
    <property type="entry name" value="calcium/sodium antiporter"/>
    <property type="match status" value="1"/>
</dbReference>
<feature type="domain" description="Sodium/calcium exchanger membrane region" evidence="6">
    <location>
        <begin position="6"/>
        <end position="152"/>
    </location>
</feature>
<dbReference type="InterPro" id="IPR044880">
    <property type="entry name" value="NCX_ion-bd_dom_sf"/>
</dbReference>
<dbReference type="GO" id="GO:0006874">
    <property type="term" value="P:intracellular calcium ion homeostasis"/>
    <property type="evidence" value="ECO:0007669"/>
    <property type="project" value="TreeGrafter"/>
</dbReference>
<evidence type="ECO:0000313" key="8">
    <source>
        <dbReference type="Proteomes" id="UP000199153"/>
    </source>
</evidence>
<dbReference type="Gene3D" id="1.20.1420.30">
    <property type="entry name" value="NCX, central ion-binding region"/>
    <property type="match status" value="2"/>
</dbReference>
<dbReference type="GO" id="GO:0005886">
    <property type="term" value="C:plasma membrane"/>
    <property type="evidence" value="ECO:0007669"/>
    <property type="project" value="TreeGrafter"/>
</dbReference>
<dbReference type="STRING" id="287099.SAMN05660413_02310"/>
<dbReference type="OrthoDB" id="9794225at2"/>
<feature type="transmembrane region" description="Helical" evidence="5">
    <location>
        <begin position="301"/>
        <end position="317"/>
    </location>
</feature>
<keyword evidence="4 5" id="KW-0472">Membrane</keyword>
<gene>
    <name evidence="7" type="ORF">SAMN05660413_02310</name>
</gene>
<keyword evidence="2 5" id="KW-0812">Transmembrane</keyword>
<comment type="subcellular location">
    <subcellularLocation>
        <location evidence="1">Membrane</location>
        <topology evidence="1">Multi-pass membrane protein</topology>
    </subcellularLocation>
</comment>
<dbReference type="GO" id="GO:0008273">
    <property type="term" value="F:calcium, potassium:sodium antiporter activity"/>
    <property type="evidence" value="ECO:0007669"/>
    <property type="project" value="TreeGrafter"/>
</dbReference>
<feature type="transmembrane region" description="Helical" evidence="5">
    <location>
        <begin position="244"/>
        <end position="266"/>
    </location>
</feature>
<keyword evidence="8" id="KW-1185">Reference proteome</keyword>
<evidence type="ECO:0000256" key="3">
    <source>
        <dbReference type="ARBA" id="ARBA00022989"/>
    </source>
</evidence>
<organism evidence="7 8">
    <name type="scientific">Salegentibacter flavus</name>
    <dbReference type="NCBI Taxonomy" id="287099"/>
    <lineage>
        <taxon>Bacteria</taxon>
        <taxon>Pseudomonadati</taxon>
        <taxon>Bacteroidota</taxon>
        <taxon>Flavobacteriia</taxon>
        <taxon>Flavobacteriales</taxon>
        <taxon>Flavobacteriaceae</taxon>
        <taxon>Salegentibacter</taxon>
    </lineage>
</organism>
<dbReference type="AlphaFoldDB" id="A0A1I5BCH7"/>
<evidence type="ECO:0000313" key="7">
    <source>
        <dbReference type="EMBL" id="SFN72413.1"/>
    </source>
</evidence>
<dbReference type="InterPro" id="IPR004481">
    <property type="entry name" value="K/Na/Ca-exchanger"/>
</dbReference>
<dbReference type="EMBL" id="FOVL01000014">
    <property type="protein sequence ID" value="SFN72413.1"/>
    <property type="molecule type" value="Genomic_DNA"/>
</dbReference>
<feature type="domain" description="Sodium/calcium exchanger membrane region" evidence="6">
    <location>
        <begin position="176"/>
        <end position="315"/>
    </location>
</feature>
<evidence type="ECO:0000256" key="4">
    <source>
        <dbReference type="ARBA" id="ARBA00023136"/>
    </source>
</evidence>
<name>A0A1I5BCH7_9FLAO</name>
<protein>
    <submittedName>
        <fullName evidence="7">Cation:H+ antiporter</fullName>
    </submittedName>
</protein>
<feature type="transmembrane region" description="Helical" evidence="5">
    <location>
        <begin position="272"/>
        <end position="289"/>
    </location>
</feature>
<keyword evidence="3 5" id="KW-1133">Transmembrane helix</keyword>
<evidence type="ECO:0000259" key="6">
    <source>
        <dbReference type="Pfam" id="PF01699"/>
    </source>
</evidence>
<dbReference type="Pfam" id="PF01699">
    <property type="entry name" value="Na_Ca_ex"/>
    <property type="match status" value="2"/>
</dbReference>
<sequence length="320" mass="34082">MILPSVLLVLGLLVLIFGANYLVEGASALAKKFNVSDLAIGLTIVAFGTSAPELVVNSIASFQGHQDIVFGNVIGSNNFNLFIILGITGLITPLAVQSSTAWKEIPISLVAVIILFMLVNDGILTSGAENILERWEGFILLVCFLGFLFYVYKQLTSEESLETSPEKKLSNLKMSLFIAGGLAGLVIGGQLVVNNAIDIAENLGISEKIIGLTVIAAGTSLPELATSIVAAAKKNADIAVGNIIGSNIFNILLILGTASVISPVSYTDSFNTDLYILAGGTLFLMLAMFTGKRKMLDRWEAAVLLIFFLAYTIYLVAREL</sequence>
<dbReference type="Proteomes" id="UP000199153">
    <property type="component" value="Unassembled WGS sequence"/>
</dbReference>
<dbReference type="PANTHER" id="PTHR10846:SF8">
    <property type="entry name" value="INNER MEMBRANE PROTEIN YRBG"/>
    <property type="match status" value="1"/>
</dbReference>
<accession>A0A1I5BCH7</accession>
<dbReference type="GO" id="GO:0005262">
    <property type="term" value="F:calcium channel activity"/>
    <property type="evidence" value="ECO:0007669"/>
    <property type="project" value="TreeGrafter"/>
</dbReference>
<dbReference type="InterPro" id="IPR004837">
    <property type="entry name" value="NaCa_Exmemb"/>
</dbReference>
<proteinExistence type="predicted"/>
<feature type="transmembrane region" description="Helical" evidence="5">
    <location>
        <begin position="135"/>
        <end position="153"/>
    </location>
</feature>
<dbReference type="PANTHER" id="PTHR10846">
    <property type="entry name" value="SODIUM/POTASSIUM/CALCIUM EXCHANGER"/>
    <property type="match status" value="1"/>
</dbReference>
<evidence type="ECO:0000256" key="1">
    <source>
        <dbReference type="ARBA" id="ARBA00004141"/>
    </source>
</evidence>
<dbReference type="RefSeq" id="WP_093409763.1">
    <property type="nucleotide sequence ID" value="NZ_FOVL01000014.1"/>
</dbReference>
<feature type="transmembrane region" description="Helical" evidence="5">
    <location>
        <begin position="209"/>
        <end position="232"/>
    </location>
</feature>
<reference evidence="7 8" key="1">
    <citation type="submission" date="2016-10" db="EMBL/GenBank/DDBJ databases">
        <authorList>
            <person name="de Groot N.N."/>
        </authorList>
    </citation>
    <scope>NUCLEOTIDE SEQUENCE [LARGE SCALE GENOMIC DNA]</scope>
    <source>
        <strain evidence="7 8">DSM 17794</strain>
    </source>
</reference>
<feature type="transmembrane region" description="Helical" evidence="5">
    <location>
        <begin position="79"/>
        <end position="96"/>
    </location>
</feature>
<evidence type="ECO:0000256" key="5">
    <source>
        <dbReference type="SAM" id="Phobius"/>
    </source>
</evidence>
<feature type="transmembrane region" description="Helical" evidence="5">
    <location>
        <begin position="174"/>
        <end position="197"/>
    </location>
</feature>
<evidence type="ECO:0000256" key="2">
    <source>
        <dbReference type="ARBA" id="ARBA00022692"/>
    </source>
</evidence>